<organism evidence="2 3">
    <name type="scientific">Saguinus oedipus</name>
    <name type="common">Cotton-top tamarin</name>
    <name type="synonym">Oedipomidas oedipus</name>
    <dbReference type="NCBI Taxonomy" id="9490"/>
    <lineage>
        <taxon>Eukaryota</taxon>
        <taxon>Metazoa</taxon>
        <taxon>Chordata</taxon>
        <taxon>Craniata</taxon>
        <taxon>Vertebrata</taxon>
        <taxon>Euteleostomi</taxon>
        <taxon>Mammalia</taxon>
        <taxon>Eutheria</taxon>
        <taxon>Euarchontoglires</taxon>
        <taxon>Primates</taxon>
        <taxon>Haplorrhini</taxon>
        <taxon>Platyrrhini</taxon>
        <taxon>Cebidae</taxon>
        <taxon>Callitrichinae</taxon>
        <taxon>Saguinus</taxon>
    </lineage>
</organism>
<feature type="region of interest" description="Disordered" evidence="1">
    <location>
        <begin position="1"/>
        <end position="25"/>
    </location>
</feature>
<gene>
    <name evidence="2" type="ORF">P7K49_005861</name>
</gene>
<name>A0ABQ9W0R6_SAGOE</name>
<evidence type="ECO:0000256" key="1">
    <source>
        <dbReference type="SAM" id="MobiDB-lite"/>
    </source>
</evidence>
<proteinExistence type="predicted"/>
<evidence type="ECO:0000313" key="2">
    <source>
        <dbReference type="EMBL" id="KAK2115235.1"/>
    </source>
</evidence>
<feature type="compositionally biased region" description="Acidic residues" evidence="1">
    <location>
        <begin position="63"/>
        <end position="79"/>
    </location>
</feature>
<dbReference type="Proteomes" id="UP001266305">
    <property type="component" value="Unassembled WGS sequence"/>
</dbReference>
<feature type="region of interest" description="Disordered" evidence="1">
    <location>
        <begin position="41"/>
        <end position="163"/>
    </location>
</feature>
<dbReference type="EMBL" id="JASSZA010000003">
    <property type="protein sequence ID" value="KAK2115235.1"/>
    <property type="molecule type" value="Genomic_DNA"/>
</dbReference>
<evidence type="ECO:0000313" key="3">
    <source>
        <dbReference type="Proteomes" id="UP001266305"/>
    </source>
</evidence>
<protein>
    <submittedName>
        <fullName evidence="2">Uncharacterized protein</fullName>
    </submittedName>
</protein>
<feature type="compositionally biased region" description="Basic and acidic residues" evidence="1">
    <location>
        <begin position="87"/>
        <end position="100"/>
    </location>
</feature>
<accession>A0ABQ9W0R6</accession>
<keyword evidence="3" id="KW-1185">Reference proteome</keyword>
<comment type="caution">
    <text evidence="2">The sequence shown here is derived from an EMBL/GenBank/DDBJ whole genome shotgun (WGS) entry which is preliminary data.</text>
</comment>
<sequence>MGGRRETEWSACGVSLEDSPNSAPWNRHILLKGHVVSAPAAAGQHDHLMRPYTDTSSVVSDSPGDEPSESPYESADETQTEVSVSSKKSERGVTAKKEYVCQDPAVELSTSPALGCPGGQKGGSPAASVPQASSHGRAALQPGQPPATEAPEAPTEDKHTVLP</sequence>
<reference evidence="2 3" key="1">
    <citation type="submission" date="2023-05" db="EMBL/GenBank/DDBJ databases">
        <title>B98-5 Cell Line De Novo Hybrid Assembly: An Optical Mapping Approach.</title>
        <authorList>
            <person name="Kananen K."/>
            <person name="Auerbach J.A."/>
            <person name="Kautto E."/>
            <person name="Blachly J.S."/>
        </authorList>
    </citation>
    <scope>NUCLEOTIDE SEQUENCE [LARGE SCALE GENOMIC DNA]</scope>
    <source>
        <strain evidence="2">B95-8</strain>
        <tissue evidence="2">Cell line</tissue>
    </source>
</reference>